<evidence type="ECO:0000313" key="1">
    <source>
        <dbReference type="EMBL" id="SUB89717.1"/>
    </source>
</evidence>
<dbReference type="EMBL" id="UGTF01000002">
    <property type="protein sequence ID" value="SUB89717.1"/>
    <property type="molecule type" value="Genomic_DNA"/>
</dbReference>
<proteinExistence type="predicted"/>
<organism evidence="1 2">
    <name type="scientific">Porphyromonas macacae</name>
    <dbReference type="NCBI Taxonomy" id="28115"/>
    <lineage>
        <taxon>Bacteria</taxon>
        <taxon>Pseudomonadati</taxon>
        <taxon>Bacteroidota</taxon>
        <taxon>Bacteroidia</taxon>
        <taxon>Bacteroidales</taxon>
        <taxon>Porphyromonadaceae</taxon>
        <taxon>Porphyromonas</taxon>
    </lineage>
</organism>
<accession>A0A379EAK8</accession>
<evidence type="ECO:0000313" key="2">
    <source>
        <dbReference type="Proteomes" id="UP000254156"/>
    </source>
</evidence>
<dbReference type="Proteomes" id="UP000254156">
    <property type="component" value="Unassembled WGS sequence"/>
</dbReference>
<dbReference type="AlphaFoldDB" id="A0A379EAK8"/>
<gene>
    <name evidence="1" type="ORF">NCTC11632_01842</name>
</gene>
<name>A0A379EAK8_9PORP</name>
<protein>
    <submittedName>
        <fullName evidence="1">Uncharacterized protein</fullName>
    </submittedName>
</protein>
<reference evidence="1 2" key="1">
    <citation type="submission" date="2018-06" db="EMBL/GenBank/DDBJ databases">
        <authorList>
            <consortium name="Pathogen Informatics"/>
            <person name="Doyle S."/>
        </authorList>
    </citation>
    <scope>NUCLEOTIDE SEQUENCE [LARGE SCALE GENOMIC DNA]</scope>
    <source>
        <strain evidence="1 2">NCTC11632</strain>
    </source>
</reference>
<sequence>MLFGLTRNVKIFGFQQDIGEKKLLPTAFGLNIEPSHETIYFVLLSYGPPKIVLSRCQSEDA</sequence>